<gene>
    <name evidence="7" type="ORF">CPELLU_LOCUS10437</name>
</gene>
<dbReference type="GO" id="GO:0016787">
    <property type="term" value="F:hydrolase activity"/>
    <property type="evidence" value="ECO:0007669"/>
    <property type="project" value="InterPro"/>
</dbReference>
<feature type="transmembrane region" description="Helical" evidence="5">
    <location>
        <begin position="465"/>
        <end position="485"/>
    </location>
</feature>
<dbReference type="CDD" id="cd15851">
    <property type="entry name" value="SNARE_Syntaxin6"/>
    <property type="match status" value="1"/>
</dbReference>
<dbReference type="GO" id="GO:0016020">
    <property type="term" value="C:membrane"/>
    <property type="evidence" value="ECO:0007669"/>
    <property type="project" value="UniProtKB-SubCell"/>
</dbReference>
<dbReference type="GO" id="GO:0006506">
    <property type="term" value="P:GPI anchor biosynthetic process"/>
    <property type="evidence" value="ECO:0007669"/>
    <property type="project" value="InterPro"/>
</dbReference>
<dbReference type="InterPro" id="IPR000727">
    <property type="entry name" value="T_SNARE_dom"/>
</dbReference>
<keyword evidence="4 5" id="KW-0472">Membrane</keyword>
<organism evidence="7 8">
    <name type="scientific">Cetraspora pellucida</name>
    <dbReference type="NCBI Taxonomy" id="1433469"/>
    <lineage>
        <taxon>Eukaryota</taxon>
        <taxon>Fungi</taxon>
        <taxon>Fungi incertae sedis</taxon>
        <taxon>Mucoromycota</taxon>
        <taxon>Glomeromycotina</taxon>
        <taxon>Glomeromycetes</taxon>
        <taxon>Diversisporales</taxon>
        <taxon>Gigasporaceae</taxon>
        <taxon>Cetraspora</taxon>
    </lineage>
</organism>
<dbReference type="OrthoDB" id="5977743at2759"/>
<evidence type="ECO:0000256" key="4">
    <source>
        <dbReference type="ARBA" id="ARBA00023136"/>
    </source>
</evidence>
<dbReference type="PANTHER" id="PTHR13315:SF4">
    <property type="entry name" value="METALLOPHOSPHOESTERASE, ISOFORM E"/>
    <property type="match status" value="1"/>
</dbReference>
<evidence type="ECO:0000259" key="6">
    <source>
        <dbReference type="PROSITE" id="PS50192"/>
    </source>
</evidence>
<evidence type="ECO:0000256" key="3">
    <source>
        <dbReference type="ARBA" id="ARBA00022989"/>
    </source>
</evidence>
<dbReference type="AlphaFoldDB" id="A0A9N9EGQ1"/>
<dbReference type="InterPro" id="IPR004843">
    <property type="entry name" value="Calcineurin-like_PHP"/>
</dbReference>
<dbReference type="SMART" id="SM00397">
    <property type="entry name" value="t_SNARE"/>
    <property type="match status" value="1"/>
</dbReference>
<dbReference type="Gene3D" id="1.20.5.110">
    <property type="match status" value="1"/>
</dbReference>
<evidence type="ECO:0000313" key="7">
    <source>
        <dbReference type="EMBL" id="CAG8674265.1"/>
    </source>
</evidence>
<comment type="caution">
    <text evidence="7">The sequence shown here is derived from an EMBL/GenBank/DDBJ whole genome shotgun (WGS) entry which is preliminary data.</text>
</comment>
<evidence type="ECO:0000256" key="1">
    <source>
        <dbReference type="ARBA" id="ARBA00004141"/>
    </source>
</evidence>
<name>A0A9N9EGQ1_9GLOM</name>
<dbReference type="Gene3D" id="3.60.21.10">
    <property type="match status" value="1"/>
</dbReference>
<sequence>VLFQEQDEHLQSLYGTALNIHDIATTMRDEIEDQNILLDEFGVRADRTSSRLENAMKKVKYIIKANEDNGKFKFSSFWYLYRRNLSFRRFGVVVEENKFSSFGAITQKLLGPVKRIPRRTQNRSPTCAFRVIWISALLVGEILIFSYAMRKCSWPYDAHWDTSLANPFRIALIADPQIIDNYSYGRTGILQRISEVYPDMYMRKNWINLQNIFDPDAIIFLGDLMDGGREWDDDKWEDEFFRYRHLFLPKKPTRTPIYYLVGNHDIGFGDNIIPSAYDRFRRIFGKTNYNVVLGNHSIIVVDTVTLSGSDELLKEEAISLIEKLENDSSNNFPRILMTHVPLYRPQNTDCGPLRQNGHYINQGSGYQYQNLIVESLSNFILDHIKPILVFSGDDHDYCEIRHERVPEVIEVSVNSFSFAMGVKRPGFLLLSLYNPHNNTSLDSIKNNQTTFAYTQCLLPNQIRIYLWYGILVITTLACIFSHTFVKIRRSREMLPVWLRYQQKGRWIIFNYQFWKTVVKEIISIASVALVTYLICWIWFLI</sequence>
<dbReference type="InterPro" id="IPR029052">
    <property type="entry name" value="Metallo-depent_PP-like"/>
</dbReference>
<feature type="transmembrane region" description="Helical" evidence="5">
    <location>
        <begin position="521"/>
        <end position="539"/>
    </location>
</feature>
<evidence type="ECO:0000313" key="8">
    <source>
        <dbReference type="Proteomes" id="UP000789759"/>
    </source>
</evidence>
<feature type="domain" description="T-SNARE coiled-coil homology" evidence="6">
    <location>
        <begin position="1"/>
        <end position="62"/>
    </location>
</feature>
<dbReference type="EMBL" id="CAJVQA010008593">
    <property type="protein sequence ID" value="CAG8674265.1"/>
    <property type="molecule type" value="Genomic_DNA"/>
</dbReference>
<dbReference type="Proteomes" id="UP000789759">
    <property type="component" value="Unassembled WGS sequence"/>
</dbReference>
<dbReference type="InterPro" id="IPR033308">
    <property type="entry name" value="PGAP5/Cdc1/Ted1"/>
</dbReference>
<keyword evidence="3 5" id="KW-1133">Transmembrane helix</keyword>
<accession>A0A9N9EGQ1</accession>
<dbReference type="PROSITE" id="PS50192">
    <property type="entry name" value="T_SNARE"/>
    <property type="match status" value="1"/>
</dbReference>
<proteinExistence type="predicted"/>
<dbReference type="Pfam" id="PF00149">
    <property type="entry name" value="Metallophos"/>
    <property type="match status" value="1"/>
</dbReference>
<protein>
    <submittedName>
        <fullName evidence="7">23874_t:CDS:1</fullName>
    </submittedName>
</protein>
<dbReference type="GO" id="GO:0005783">
    <property type="term" value="C:endoplasmic reticulum"/>
    <property type="evidence" value="ECO:0007669"/>
    <property type="project" value="TreeGrafter"/>
</dbReference>
<reference evidence="7" key="1">
    <citation type="submission" date="2021-06" db="EMBL/GenBank/DDBJ databases">
        <authorList>
            <person name="Kallberg Y."/>
            <person name="Tangrot J."/>
            <person name="Rosling A."/>
        </authorList>
    </citation>
    <scope>NUCLEOTIDE SEQUENCE</scope>
    <source>
        <strain evidence="7">FL966</strain>
    </source>
</reference>
<comment type="subcellular location">
    <subcellularLocation>
        <location evidence="1">Membrane</location>
        <topology evidence="1">Multi-pass membrane protein</topology>
    </subcellularLocation>
</comment>
<dbReference type="PANTHER" id="PTHR13315">
    <property type="entry name" value="METALLO PHOSPHOESTERASE RELATED"/>
    <property type="match status" value="1"/>
</dbReference>
<keyword evidence="2 5" id="KW-0812">Transmembrane</keyword>
<keyword evidence="8" id="KW-1185">Reference proteome</keyword>
<dbReference type="SUPFAM" id="SSF56300">
    <property type="entry name" value="Metallo-dependent phosphatases"/>
    <property type="match status" value="1"/>
</dbReference>
<evidence type="ECO:0000256" key="2">
    <source>
        <dbReference type="ARBA" id="ARBA00022692"/>
    </source>
</evidence>
<dbReference type="SUPFAM" id="SSF58038">
    <property type="entry name" value="SNARE fusion complex"/>
    <property type="match status" value="1"/>
</dbReference>
<feature type="non-terminal residue" evidence="7">
    <location>
        <position position="1"/>
    </location>
</feature>
<evidence type="ECO:0000256" key="5">
    <source>
        <dbReference type="SAM" id="Phobius"/>
    </source>
</evidence>